<dbReference type="AlphaFoldDB" id="A0A2K1YM68"/>
<dbReference type="InterPro" id="IPR012392">
    <property type="entry name" value="3-ktacl-CoA_syn"/>
</dbReference>
<protein>
    <recommendedName>
        <fullName evidence="3">Beta-ketoacyl-[acyl-carrier-protein] synthase III C-terminal domain-containing protein</fullName>
    </recommendedName>
</protein>
<accession>A0A2K1YM68</accession>
<dbReference type="STRING" id="3694.A0A2K1YM68"/>
<dbReference type="InterPro" id="IPR013747">
    <property type="entry name" value="ACP_syn_III_C"/>
</dbReference>
<dbReference type="Gene3D" id="3.40.47.10">
    <property type="match status" value="1"/>
</dbReference>
<dbReference type="SUPFAM" id="SSF53901">
    <property type="entry name" value="Thiolase-like"/>
    <property type="match status" value="1"/>
</dbReference>
<keyword evidence="5" id="KW-1185">Reference proteome</keyword>
<reference evidence="4 5" key="1">
    <citation type="journal article" date="2006" name="Science">
        <title>The genome of black cottonwood, Populus trichocarpa (Torr. &amp; Gray).</title>
        <authorList>
            <person name="Tuskan G.A."/>
            <person name="Difazio S."/>
            <person name="Jansson S."/>
            <person name="Bohlmann J."/>
            <person name="Grigoriev I."/>
            <person name="Hellsten U."/>
            <person name="Putnam N."/>
            <person name="Ralph S."/>
            <person name="Rombauts S."/>
            <person name="Salamov A."/>
            <person name="Schein J."/>
            <person name="Sterck L."/>
            <person name="Aerts A."/>
            <person name="Bhalerao R.R."/>
            <person name="Bhalerao R.P."/>
            <person name="Blaudez D."/>
            <person name="Boerjan W."/>
            <person name="Brun A."/>
            <person name="Brunner A."/>
            <person name="Busov V."/>
            <person name="Campbell M."/>
            <person name="Carlson J."/>
            <person name="Chalot M."/>
            <person name="Chapman J."/>
            <person name="Chen G.L."/>
            <person name="Cooper D."/>
            <person name="Coutinho P.M."/>
            <person name="Couturier J."/>
            <person name="Covert S."/>
            <person name="Cronk Q."/>
            <person name="Cunningham R."/>
            <person name="Davis J."/>
            <person name="Degroeve S."/>
            <person name="Dejardin A."/>
            <person name="Depamphilis C."/>
            <person name="Detter J."/>
            <person name="Dirks B."/>
            <person name="Dubchak I."/>
            <person name="Duplessis S."/>
            <person name="Ehlting J."/>
            <person name="Ellis B."/>
            <person name="Gendler K."/>
            <person name="Goodstein D."/>
            <person name="Gribskov M."/>
            <person name="Grimwood J."/>
            <person name="Groover A."/>
            <person name="Gunter L."/>
            <person name="Hamberger B."/>
            <person name="Heinze B."/>
            <person name="Helariutta Y."/>
            <person name="Henrissat B."/>
            <person name="Holligan D."/>
            <person name="Holt R."/>
            <person name="Huang W."/>
            <person name="Islam-Faridi N."/>
            <person name="Jones S."/>
            <person name="Jones-Rhoades M."/>
            <person name="Jorgensen R."/>
            <person name="Joshi C."/>
            <person name="Kangasjarvi J."/>
            <person name="Karlsson J."/>
            <person name="Kelleher C."/>
            <person name="Kirkpatrick R."/>
            <person name="Kirst M."/>
            <person name="Kohler A."/>
            <person name="Kalluri U."/>
            <person name="Larimer F."/>
            <person name="Leebens-Mack J."/>
            <person name="Leple J.C."/>
            <person name="Locascio P."/>
            <person name="Lou Y."/>
            <person name="Lucas S."/>
            <person name="Martin F."/>
            <person name="Montanini B."/>
            <person name="Napoli C."/>
            <person name="Nelson D.R."/>
            <person name="Nelson C."/>
            <person name="Nieminen K."/>
            <person name="Nilsson O."/>
            <person name="Pereda V."/>
            <person name="Peter G."/>
            <person name="Philippe R."/>
            <person name="Pilate G."/>
            <person name="Poliakov A."/>
            <person name="Razumovskaya J."/>
            <person name="Richardson P."/>
            <person name="Rinaldi C."/>
            <person name="Ritland K."/>
            <person name="Rouze P."/>
            <person name="Ryaboy D."/>
            <person name="Schmutz J."/>
            <person name="Schrader J."/>
            <person name="Segerman B."/>
            <person name="Shin H."/>
            <person name="Siddiqui A."/>
            <person name="Sterky F."/>
            <person name="Terry A."/>
            <person name="Tsai C.J."/>
            <person name="Uberbacher E."/>
            <person name="Unneberg P."/>
            <person name="Vahala J."/>
            <person name="Wall K."/>
            <person name="Wessler S."/>
            <person name="Yang G."/>
            <person name="Yin T."/>
            <person name="Douglas C."/>
            <person name="Marra M."/>
            <person name="Sandberg G."/>
            <person name="Van de Peer Y."/>
            <person name="Rokhsar D."/>
        </authorList>
    </citation>
    <scope>NUCLEOTIDE SEQUENCE [LARGE SCALE GENOMIC DNA]</scope>
    <source>
        <strain evidence="5">cv. Nisqually</strain>
    </source>
</reference>
<dbReference type="GO" id="GO:0006633">
    <property type="term" value="P:fatty acid biosynthetic process"/>
    <property type="evidence" value="ECO:0007669"/>
    <property type="project" value="UniProtKB-UniPathway"/>
</dbReference>
<evidence type="ECO:0000313" key="4">
    <source>
        <dbReference type="EMBL" id="PNT14122.1"/>
    </source>
</evidence>
<name>A0A2K1YM68_POPTR</name>
<dbReference type="Pfam" id="PF08541">
    <property type="entry name" value="ACP_syn_III_C"/>
    <property type="match status" value="1"/>
</dbReference>
<keyword evidence="2" id="KW-0808">Transferase</keyword>
<dbReference type="Proteomes" id="UP000006729">
    <property type="component" value="Chromosome 10"/>
</dbReference>
<dbReference type="GO" id="GO:0016747">
    <property type="term" value="F:acyltransferase activity, transferring groups other than amino-acyl groups"/>
    <property type="evidence" value="ECO:0007669"/>
    <property type="project" value="InterPro"/>
</dbReference>
<evidence type="ECO:0000256" key="1">
    <source>
        <dbReference type="ARBA" id="ARBA00005194"/>
    </source>
</evidence>
<dbReference type="UniPathway" id="UPA00094"/>
<dbReference type="GO" id="GO:0016020">
    <property type="term" value="C:membrane"/>
    <property type="evidence" value="ECO:0007669"/>
    <property type="project" value="InterPro"/>
</dbReference>
<proteinExistence type="predicted"/>
<dbReference type="InParanoid" id="A0A2K1YM68"/>
<dbReference type="EMBL" id="CM009299">
    <property type="protein sequence ID" value="PNT14122.1"/>
    <property type="molecule type" value="Genomic_DNA"/>
</dbReference>
<organism evidence="4 5">
    <name type="scientific">Populus trichocarpa</name>
    <name type="common">Western balsam poplar</name>
    <name type="synonym">Populus balsamifera subsp. trichocarpa</name>
    <dbReference type="NCBI Taxonomy" id="3694"/>
    <lineage>
        <taxon>Eukaryota</taxon>
        <taxon>Viridiplantae</taxon>
        <taxon>Streptophyta</taxon>
        <taxon>Embryophyta</taxon>
        <taxon>Tracheophyta</taxon>
        <taxon>Spermatophyta</taxon>
        <taxon>Magnoliopsida</taxon>
        <taxon>eudicotyledons</taxon>
        <taxon>Gunneridae</taxon>
        <taxon>Pentapetalae</taxon>
        <taxon>rosids</taxon>
        <taxon>fabids</taxon>
        <taxon>Malpighiales</taxon>
        <taxon>Salicaceae</taxon>
        <taxon>Saliceae</taxon>
        <taxon>Populus</taxon>
    </lineage>
</organism>
<gene>
    <name evidence="4" type="ORF">POPTR_010G012600</name>
</gene>
<comment type="pathway">
    <text evidence="1">Lipid metabolism; fatty acid biosynthesis.</text>
</comment>
<dbReference type="InterPro" id="IPR016039">
    <property type="entry name" value="Thiolase-like"/>
</dbReference>
<evidence type="ECO:0000256" key="2">
    <source>
        <dbReference type="ARBA" id="ARBA00022679"/>
    </source>
</evidence>
<evidence type="ECO:0000313" key="5">
    <source>
        <dbReference type="Proteomes" id="UP000006729"/>
    </source>
</evidence>
<sequence>MVLPFSEQLRYVVSLILQKMRIATRTSLYTPDFKSAFEHFSMHTGGKAVIQAIERNLALLKEDADPSMMTLHRFGNTSYSSIWYELGYIEAKGKMKRGVRVWQIAFGSGFKCNSAVWKCIYNEGADIANIWEDEIHRYPVEIPDIMKIN</sequence>
<feature type="domain" description="Beta-ketoacyl-[acyl-carrier-protein] synthase III C-terminal" evidence="3">
    <location>
        <begin position="38"/>
        <end position="118"/>
    </location>
</feature>
<evidence type="ECO:0000259" key="3">
    <source>
        <dbReference type="Pfam" id="PF08541"/>
    </source>
</evidence>
<dbReference type="PANTHER" id="PTHR31561">
    <property type="entry name" value="3-KETOACYL-COA SYNTHASE"/>
    <property type="match status" value="1"/>
</dbReference>